<protein>
    <recommendedName>
        <fullName evidence="4">Lipoprotein</fullName>
    </recommendedName>
</protein>
<keyword evidence="3" id="KW-1185">Reference proteome</keyword>
<accession>A0ABT0RYJ1</accession>
<organism evidence="2 3">
    <name type="scientific">Sphingomonas hankyongi</name>
    <dbReference type="NCBI Taxonomy" id="2908209"/>
    <lineage>
        <taxon>Bacteria</taxon>
        <taxon>Pseudomonadati</taxon>
        <taxon>Pseudomonadota</taxon>
        <taxon>Alphaproteobacteria</taxon>
        <taxon>Sphingomonadales</taxon>
        <taxon>Sphingomonadaceae</taxon>
        <taxon>Sphingomonas</taxon>
    </lineage>
</organism>
<evidence type="ECO:0008006" key="4">
    <source>
        <dbReference type="Google" id="ProtNLM"/>
    </source>
</evidence>
<feature type="signal peptide" evidence="1">
    <location>
        <begin position="1"/>
        <end position="18"/>
    </location>
</feature>
<dbReference type="RefSeq" id="WP_249830184.1">
    <property type="nucleotide sequence ID" value="NZ_JAMGBE010000001.1"/>
</dbReference>
<feature type="chain" id="PRO_5045562225" description="Lipoprotein" evidence="1">
    <location>
        <begin position="19"/>
        <end position="281"/>
    </location>
</feature>
<evidence type="ECO:0000256" key="1">
    <source>
        <dbReference type="SAM" id="SignalP"/>
    </source>
</evidence>
<sequence>MRKTFVAALAATSILVLSACNKQPAPDENAAAENAGTETAAAGDINGTWVADLASVQIDTRPDEILVQNGQYECKTCTPPYKVAADGAFHPVSGQPYFDSASVKVVDDKTIQRTGKKGDRVTGDSTTSVSADGNTLTVSFNDSSIENAPVVKGSYTETRVGPAPAGAHAVSGQWKPAKIENVSAEGLTTTYALDGDTLHMSSPSGVSFDAKLDGTDTPIKGDPAGTMASVKKVGEGYEETDKRDGKVVGVSTFSVGADGKLNVVYENKLDGSKTTYSANKQ</sequence>
<name>A0ABT0RYJ1_9SPHN</name>
<dbReference type="EMBL" id="JAMGBE010000001">
    <property type="protein sequence ID" value="MCL6728680.1"/>
    <property type="molecule type" value="Genomic_DNA"/>
</dbReference>
<dbReference type="PROSITE" id="PS51257">
    <property type="entry name" value="PROKAR_LIPOPROTEIN"/>
    <property type="match status" value="1"/>
</dbReference>
<proteinExistence type="predicted"/>
<comment type="caution">
    <text evidence="2">The sequence shown here is derived from an EMBL/GenBank/DDBJ whole genome shotgun (WGS) entry which is preliminary data.</text>
</comment>
<dbReference type="Proteomes" id="UP001165342">
    <property type="component" value="Unassembled WGS sequence"/>
</dbReference>
<evidence type="ECO:0000313" key="2">
    <source>
        <dbReference type="EMBL" id="MCL6728680.1"/>
    </source>
</evidence>
<gene>
    <name evidence="2" type="ORF">LZ538_01250</name>
</gene>
<reference evidence="2" key="1">
    <citation type="submission" date="2022-05" db="EMBL/GenBank/DDBJ databases">
        <authorList>
            <person name="Jo J.-H."/>
            <person name="Im W.-T."/>
        </authorList>
    </citation>
    <scope>NUCLEOTIDE SEQUENCE</scope>
    <source>
        <strain evidence="2">SE220</strain>
    </source>
</reference>
<evidence type="ECO:0000313" key="3">
    <source>
        <dbReference type="Proteomes" id="UP001165342"/>
    </source>
</evidence>
<keyword evidence="1" id="KW-0732">Signal</keyword>